<comment type="caution">
    <text evidence="10">The sequence shown here is derived from an EMBL/GenBank/DDBJ whole genome shotgun (WGS) entry which is preliminary data.</text>
</comment>
<dbReference type="GO" id="GO:0009306">
    <property type="term" value="P:protein secretion"/>
    <property type="evidence" value="ECO:0007669"/>
    <property type="project" value="UniProtKB-UniRule"/>
</dbReference>
<evidence type="ECO:0000256" key="2">
    <source>
        <dbReference type="ARBA" id="ARBA00008445"/>
    </source>
</evidence>
<keyword evidence="8 9" id="KW-0472">Membrane</keyword>
<keyword evidence="4 9" id="KW-0812">Transmembrane</keyword>
<comment type="function">
    <text evidence="9">Involved in protein export. Participates in an early event of protein translocation.</text>
</comment>
<sequence>MIMHTFLQISEIIVGIAIIAVILKQPAKADGFNLVSSGNDTFYSKNKTKTYESVLAKTTVILAIIFVFITIGLTLTGK</sequence>
<dbReference type="NCBIfam" id="TIGR00810">
    <property type="entry name" value="secG"/>
    <property type="match status" value="1"/>
</dbReference>
<keyword evidence="5 9" id="KW-0653">Protein transport</keyword>
<reference evidence="10" key="1">
    <citation type="submission" date="2020-02" db="EMBL/GenBank/DDBJ databases">
        <authorList>
            <person name="Fillo S."/>
            <person name="Giordani F."/>
            <person name="Tonon E."/>
            <person name="Drigo I."/>
            <person name="Anselmo A."/>
            <person name="Fortunato A."/>
            <person name="Bano L."/>
            <person name="Lista F."/>
        </authorList>
    </citation>
    <scope>NUCLEOTIDE SEQUENCE</scope>
    <source>
        <strain evidence="10">IZSVe-TV_9877_3_12</strain>
    </source>
</reference>
<dbReference type="GO" id="GO:0015450">
    <property type="term" value="F:protein-transporting ATPase activity"/>
    <property type="evidence" value="ECO:0007669"/>
    <property type="project" value="UniProtKB-UniRule"/>
</dbReference>
<feature type="transmembrane region" description="Helical" evidence="9">
    <location>
        <begin position="6"/>
        <end position="23"/>
    </location>
</feature>
<evidence type="ECO:0000256" key="4">
    <source>
        <dbReference type="ARBA" id="ARBA00022692"/>
    </source>
</evidence>
<keyword evidence="3 9" id="KW-0813">Transport</keyword>
<accession>A0A9Q3VAZ2</accession>
<dbReference type="Proteomes" id="UP000813637">
    <property type="component" value="Unassembled WGS sequence"/>
</dbReference>
<dbReference type="EMBL" id="JAAMYB010000012">
    <property type="protein sequence ID" value="MCD3195546.1"/>
    <property type="molecule type" value="Genomic_DNA"/>
</dbReference>
<dbReference type="GO" id="GO:0005886">
    <property type="term" value="C:plasma membrane"/>
    <property type="evidence" value="ECO:0007669"/>
    <property type="project" value="UniProtKB-SubCell"/>
</dbReference>
<proteinExistence type="inferred from homology"/>
<dbReference type="InterPro" id="IPR004692">
    <property type="entry name" value="SecG"/>
</dbReference>
<evidence type="ECO:0000313" key="10">
    <source>
        <dbReference type="EMBL" id="MCD3195546.1"/>
    </source>
</evidence>
<evidence type="ECO:0000256" key="7">
    <source>
        <dbReference type="ARBA" id="ARBA00023010"/>
    </source>
</evidence>
<evidence type="ECO:0000256" key="1">
    <source>
        <dbReference type="ARBA" id="ARBA00004141"/>
    </source>
</evidence>
<evidence type="ECO:0000256" key="3">
    <source>
        <dbReference type="ARBA" id="ARBA00022448"/>
    </source>
</evidence>
<evidence type="ECO:0000256" key="6">
    <source>
        <dbReference type="ARBA" id="ARBA00022989"/>
    </source>
</evidence>
<evidence type="ECO:0000256" key="8">
    <source>
        <dbReference type="ARBA" id="ARBA00023136"/>
    </source>
</evidence>
<keyword evidence="6 9" id="KW-1133">Transmembrane helix</keyword>
<comment type="similarity">
    <text evidence="2 9">Belongs to the SecG family.</text>
</comment>
<dbReference type="AlphaFoldDB" id="A0A9Q3VAZ2"/>
<organism evidence="10 11">
    <name type="scientific">Clostridium botulinum C</name>
    <dbReference type="NCBI Taxonomy" id="36828"/>
    <lineage>
        <taxon>Bacteria</taxon>
        <taxon>Bacillati</taxon>
        <taxon>Bacillota</taxon>
        <taxon>Clostridia</taxon>
        <taxon>Eubacteriales</taxon>
        <taxon>Clostridiaceae</taxon>
        <taxon>Clostridium</taxon>
    </lineage>
</organism>
<keyword evidence="7 9" id="KW-0811">Translocation</keyword>
<dbReference type="Pfam" id="PF03840">
    <property type="entry name" value="SecG"/>
    <property type="match status" value="1"/>
</dbReference>
<evidence type="ECO:0000313" key="11">
    <source>
        <dbReference type="Proteomes" id="UP000813637"/>
    </source>
</evidence>
<comment type="subcellular location">
    <subcellularLocation>
        <location evidence="9">Cell membrane</location>
        <topology evidence="9">Multi-pass membrane protein</topology>
    </subcellularLocation>
    <subcellularLocation>
        <location evidence="1">Membrane</location>
        <topology evidence="1">Multi-pass membrane protein</topology>
    </subcellularLocation>
</comment>
<name>A0A9Q3VAZ2_CLOBO</name>
<dbReference type="PRINTS" id="PR01651">
    <property type="entry name" value="SECGEXPORT"/>
</dbReference>
<evidence type="ECO:0000256" key="5">
    <source>
        <dbReference type="ARBA" id="ARBA00022927"/>
    </source>
</evidence>
<feature type="transmembrane region" description="Helical" evidence="9">
    <location>
        <begin position="54"/>
        <end position="75"/>
    </location>
</feature>
<evidence type="ECO:0000256" key="9">
    <source>
        <dbReference type="RuleBase" id="RU365087"/>
    </source>
</evidence>
<gene>
    <name evidence="10" type="primary">secG</name>
    <name evidence="10" type="ORF">G8S53_09665</name>
</gene>
<reference evidence="10" key="2">
    <citation type="journal article" date="2021" name="Microorganisms">
        <title>Extensive Genome Exploration of Clostridium botulinum Group III Field Strains.</title>
        <authorList>
            <person name="Fillo S."/>
            <person name="Giordani F."/>
            <person name="Tonon E."/>
            <person name="Drigo I."/>
            <person name="Anselmo A."/>
            <person name="Fortunato A."/>
            <person name="Lista F."/>
            <person name="Bano L."/>
        </authorList>
    </citation>
    <scope>NUCLEOTIDE SEQUENCE</scope>
    <source>
        <strain evidence="10">IZSVe-TV_9877_3_12</strain>
    </source>
</reference>
<keyword evidence="9" id="KW-1003">Cell membrane</keyword>
<protein>
    <recommendedName>
        <fullName evidence="9">Protein-export membrane protein SecG</fullName>
    </recommendedName>
</protein>